<gene>
    <name evidence="2" type="ORF">PRZ48_014813</name>
</gene>
<dbReference type="EMBL" id="JAXOVC010000014">
    <property type="protein sequence ID" value="KAK4494515.1"/>
    <property type="molecule type" value="Genomic_DNA"/>
</dbReference>
<evidence type="ECO:0000313" key="2">
    <source>
        <dbReference type="EMBL" id="KAK4494515.1"/>
    </source>
</evidence>
<dbReference type="SUPFAM" id="SSF51905">
    <property type="entry name" value="FAD/NAD(P)-binding domain"/>
    <property type="match status" value="1"/>
</dbReference>
<dbReference type="Proteomes" id="UP001305779">
    <property type="component" value="Unassembled WGS sequence"/>
</dbReference>
<accession>A0ABR0DZS5</accession>
<dbReference type="PANTHER" id="PTHR43735:SF24">
    <property type="entry name" value="NUCLEOTIDE-DISULPHIDE OXIDOREDUCTASE AMID-LIKE, PUTATIVE (AFU_ORTHOLOGUE AFUA_1G17180)-RELATED"/>
    <property type="match status" value="1"/>
</dbReference>
<name>A0ABR0DZS5_ZASCE</name>
<proteinExistence type="predicted"/>
<dbReference type="InterPro" id="IPR036188">
    <property type="entry name" value="FAD/NAD-bd_sf"/>
</dbReference>
<keyword evidence="3" id="KW-1185">Reference proteome</keyword>
<dbReference type="Gene3D" id="3.50.50.60">
    <property type="entry name" value="FAD/NAD(P)-binding domain"/>
    <property type="match status" value="2"/>
</dbReference>
<organism evidence="2 3">
    <name type="scientific">Zasmidium cellare</name>
    <name type="common">Wine cellar mold</name>
    <name type="synonym">Racodium cellare</name>
    <dbReference type="NCBI Taxonomy" id="395010"/>
    <lineage>
        <taxon>Eukaryota</taxon>
        <taxon>Fungi</taxon>
        <taxon>Dikarya</taxon>
        <taxon>Ascomycota</taxon>
        <taxon>Pezizomycotina</taxon>
        <taxon>Dothideomycetes</taxon>
        <taxon>Dothideomycetidae</taxon>
        <taxon>Mycosphaerellales</taxon>
        <taxon>Mycosphaerellaceae</taxon>
        <taxon>Zasmidium</taxon>
    </lineage>
</organism>
<reference evidence="2 3" key="1">
    <citation type="journal article" date="2023" name="G3 (Bethesda)">
        <title>A chromosome-level genome assembly of Zasmidium syzygii isolated from banana leaves.</title>
        <authorList>
            <person name="van Westerhoven A.C."/>
            <person name="Mehrabi R."/>
            <person name="Talebi R."/>
            <person name="Steentjes M.B.F."/>
            <person name="Corcolon B."/>
            <person name="Chong P.A."/>
            <person name="Kema G.H.J."/>
            <person name="Seidl M.F."/>
        </authorList>
    </citation>
    <scope>NUCLEOTIDE SEQUENCE [LARGE SCALE GENOMIC DNA]</scope>
    <source>
        <strain evidence="2 3">P124</strain>
    </source>
</reference>
<dbReference type="PRINTS" id="PR00368">
    <property type="entry name" value="FADPNR"/>
</dbReference>
<evidence type="ECO:0000259" key="1">
    <source>
        <dbReference type="Pfam" id="PF07992"/>
    </source>
</evidence>
<dbReference type="PRINTS" id="PR00411">
    <property type="entry name" value="PNDRDTASEI"/>
</dbReference>
<comment type="caution">
    <text evidence="2">The sequence shown here is derived from an EMBL/GenBank/DDBJ whole genome shotgun (WGS) entry which is preliminary data.</text>
</comment>
<protein>
    <recommendedName>
        <fullName evidence="1">FAD/NAD(P)-binding domain-containing protein</fullName>
    </recommendedName>
</protein>
<evidence type="ECO:0000313" key="3">
    <source>
        <dbReference type="Proteomes" id="UP001305779"/>
    </source>
</evidence>
<dbReference type="InterPro" id="IPR023753">
    <property type="entry name" value="FAD/NAD-binding_dom"/>
</dbReference>
<sequence>MAGDSTPLKVLVAGCAYGGIATVVNLLDLSLGKSPRGAPNNVPHEAALRGMPMDIHIVDERDGYLHLIGCPLAFASKEHAPKFWRKFEDIPALQHPSISWTRGSITNLDPDRMVAQLTDSKTGDQVEYHYDYFIGATGLKRNFPVVPEQLTHSGYLQETGDHVQAVGDAKDGIVVIGGGAVGVEMAAELKVIQPSAKVTLIQSRDTLLSAEPLPDEFKKASLDALREVGVDVILGRGRVVETTTTKQDDGSSIQKLTLRDGSHVTANHVIHAVSQQVPCTSYFPPSTLDEEGFVKINNKFRFLEGHQNDARHYAIGDIVKWSGIKRCGAAMHMGFLASENVHKQMLYERDNVKPEFHEFPEVPPMIALAIGKKAATYGPGMGVQCSEQQMESFFGEDLGFTGCWNHLKLSEAPSSAGINLYSVLPQTAPYRDIKTSTAVPA</sequence>
<dbReference type="Pfam" id="PF07992">
    <property type="entry name" value="Pyr_redox_2"/>
    <property type="match status" value="1"/>
</dbReference>
<feature type="domain" description="FAD/NAD(P)-binding" evidence="1">
    <location>
        <begin position="51"/>
        <end position="334"/>
    </location>
</feature>
<dbReference type="PANTHER" id="PTHR43735">
    <property type="entry name" value="APOPTOSIS-INDUCING FACTOR 1"/>
    <property type="match status" value="1"/>
</dbReference>